<accession>A0AAE0NYF3</accession>
<proteinExistence type="predicted"/>
<dbReference type="InterPro" id="IPR010721">
    <property type="entry name" value="UstE-like"/>
</dbReference>
<dbReference type="PANTHER" id="PTHR32251">
    <property type="entry name" value="3-OXO-5-ALPHA-STEROID 4-DEHYDROGENASE"/>
    <property type="match status" value="1"/>
</dbReference>
<dbReference type="GO" id="GO:0016020">
    <property type="term" value="C:membrane"/>
    <property type="evidence" value="ECO:0007669"/>
    <property type="project" value="TreeGrafter"/>
</dbReference>
<evidence type="ECO:0008006" key="3">
    <source>
        <dbReference type="Google" id="ProtNLM"/>
    </source>
</evidence>
<keyword evidence="2" id="KW-1185">Reference proteome</keyword>
<protein>
    <recommendedName>
        <fullName evidence="3">Steroid 5-alpha reductase C-terminal domain-containing protein</fullName>
    </recommendedName>
</protein>
<evidence type="ECO:0000313" key="1">
    <source>
        <dbReference type="EMBL" id="KAK3390028.1"/>
    </source>
</evidence>
<dbReference type="Gene3D" id="1.20.120.1630">
    <property type="match status" value="1"/>
</dbReference>
<dbReference type="EMBL" id="JAULSW010000002">
    <property type="protein sequence ID" value="KAK3390028.1"/>
    <property type="molecule type" value="Genomic_DNA"/>
</dbReference>
<evidence type="ECO:0000313" key="2">
    <source>
        <dbReference type="Proteomes" id="UP001285441"/>
    </source>
</evidence>
<dbReference type="PANTHER" id="PTHR32251:SF15">
    <property type="entry name" value="3-OXO-5-ALPHA-STEROID 4-DEHYDROGENASE (DUF1295)"/>
    <property type="match status" value="1"/>
</dbReference>
<name>A0AAE0NYF3_9PEZI</name>
<sequence length="387" mass="42682">MPVLHPPKAVAVDTDEVKVSSPWGSRGYVTVDHPPPAAKPTSSSRRLAAHHALSTSLLGGDLGILRDTLLPSFALHSGLSAIAYVAGRLSDRVEAKDMLWPAAQVANAWWAAIGSQVISDNIPAGTALRSLNRPRRLVLSGVTIWGARLFCRLVHRSLKRPGSDSDDPRYEALKKQEPRGWTVFWNKALWALFLPEVFFQTVIGLPFTVPFSRPLGGVTLKASSMCHSIGQAVAVGLFSAGLALEVLADWQLDGFKESGEEWNKRTMCREGVWGLVRHPNYLGDALVHLSFPLLLYASDMLTPIVLLGPLANYIFLRFYRGDKENEGNQAKRYGIEDVSKKVDFDRYRKELNAFWPGTNQVSNKWAWIVVGCGVAGAVVEKVIQEFL</sequence>
<dbReference type="Proteomes" id="UP001285441">
    <property type="component" value="Unassembled WGS sequence"/>
</dbReference>
<dbReference type="AlphaFoldDB" id="A0AAE0NYF3"/>
<gene>
    <name evidence="1" type="ORF">B0H63DRAFT_388387</name>
</gene>
<organism evidence="1 2">
    <name type="scientific">Podospora didyma</name>
    <dbReference type="NCBI Taxonomy" id="330526"/>
    <lineage>
        <taxon>Eukaryota</taxon>
        <taxon>Fungi</taxon>
        <taxon>Dikarya</taxon>
        <taxon>Ascomycota</taxon>
        <taxon>Pezizomycotina</taxon>
        <taxon>Sordariomycetes</taxon>
        <taxon>Sordariomycetidae</taxon>
        <taxon>Sordariales</taxon>
        <taxon>Podosporaceae</taxon>
        <taxon>Podospora</taxon>
    </lineage>
</organism>
<comment type="caution">
    <text evidence="1">The sequence shown here is derived from an EMBL/GenBank/DDBJ whole genome shotgun (WGS) entry which is preliminary data.</text>
</comment>
<reference evidence="1" key="1">
    <citation type="journal article" date="2023" name="Mol. Phylogenet. Evol.">
        <title>Genome-scale phylogeny and comparative genomics of the fungal order Sordariales.</title>
        <authorList>
            <person name="Hensen N."/>
            <person name="Bonometti L."/>
            <person name="Westerberg I."/>
            <person name="Brannstrom I.O."/>
            <person name="Guillou S."/>
            <person name="Cros-Aarteil S."/>
            <person name="Calhoun S."/>
            <person name="Haridas S."/>
            <person name="Kuo A."/>
            <person name="Mondo S."/>
            <person name="Pangilinan J."/>
            <person name="Riley R."/>
            <person name="LaButti K."/>
            <person name="Andreopoulos B."/>
            <person name="Lipzen A."/>
            <person name="Chen C."/>
            <person name="Yan M."/>
            <person name="Daum C."/>
            <person name="Ng V."/>
            <person name="Clum A."/>
            <person name="Steindorff A."/>
            <person name="Ohm R.A."/>
            <person name="Martin F."/>
            <person name="Silar P."/>
            <person name="Natvig D.O."/>
            <person name="Lalanne C."/>
            <person name="Gautier V."/>
            <person name="Ament-Velasquez S.L."/>
            <person name="Kruys A."/>
            <person name="Hutchinson M.I."/>
            <person name="Powell A.J."/>
            <person name="Barry K."/>
            <person name="Miller A.N."/>
            <person name="Grigoriev I.V."/>
            <person name="Debuchy R."/>
            <person name="Gladieux P."/>
            <person name="Hiltunen Thoren M."/>
            <person name="Johannesson H."/>
        </authorList>
    </citation>
    <scope>NUCLEOTIDE SEQUENCE</scope>
    <source>
        <strain evidence="1">CBS 232.78</strain>
    </source>
</reference>
<dbReference type="Pfam" id="PF06966">
    <property type="entry name" value="DUF1295"/>
    <property type="match status" value="1"/>
</dbReference>
<dbReference type="PROSITE" id="PS50244">
    <property type="entry name" value="S5A_REDUCTASE"/>
    <property type="match status" value="1"/>
</dbReference>
<reference evidence="1" key="2">
    <citation type="submission" date="2023-06" db="EMBL/GenBank/DDBJ databases">
        <authorList>
            <consortium name="Lawrence Berkeley National Laboratory"/>
            <person name="Haridas S."/>
            <person name="Hensen N."/>
            <person name="Bonometti L."/>
            <person name="Westerberg I."/>
            <person name="Brannstrom I.O."/>
            <person name="Guillou S."/>
            <person name="Cros-Aarteil S."/>
            <person name="Calhoun S."/>
            <person name="Kuo A."/>
            <person name="Mondo S."/>
            <person name="Pangilinan J."/>
            <person name="Riley R."/>
            <person name="LaButti K."/>
            <person name="Andreopoulos B."/>
            <person name="Lipzen A."/>
            <person name="Chen C."/>
            <person name="Yanf M."/>
            <person name="Daum C."/>
            <person name="Ng V."/>
            <person name="Clum A."/>
            <person name="Steindorff A."/>
            <person name="Ohm R."/>
            <person name="Martin F."/>
            <person name="Silar P."/>
            <person name="Natvig D."/>
            <person name="Lalanne C."/>
            <person name="Gautier V."/>
            <person name="Ament-velasquez S.L."/>
            <person name="Kruys A."/>
            <person name="Hutchinson M.I."/>
            <person name="Powell A.J."/>
            <person name="Barry K."/>
            <person name="Miller A.N."/>
            <person name="Grigoriev I.V."/>
            <person name="Debuchy R."/>
            <person name="Gladieux P."/>
            <person name="Thoren M.H."/>
            <person name="Johannesson H."/>
        </authorList>
    </citation>
    <scope>NUCLEOTIDE SEQUENCE</scope>
    <source>
        <strain evidence="1">CBS 232.78</strain>
    </source>
</reference>